<accession>A0A5B0RU09</accession>
<proteinExistence type="predicted"/>
<comment type="caution">
    <text evidence="2">The sequence shown here is derived from an EMBL/GenBank/DDBJ whole genome shotgun (WGS) entry which is preliminary data.</text>
</comment>
<feature type="region of interest" description="Disordered" evidence="1">
    <location>
        <begin position="501"/>
        <end position="526"/>
    </location>
</feature>
<organism evidence="2 3">
    <name type="scientific">Puccinia graminis f. sp. tritici</name>
    <dbReference type="NCBI Taxonomy" id="56615"/>
    <lineage>
        <taxon>Eukaryota</taxon>
        <taxon>Fungi</taxon>
        <taxon>Dikarya</taxon>
        <taxon>Basidiomycota</taxon>
        <taxon>Pucciniomycotina</taxon>
        <taxon>Pucciniomycetes</taxon>
        <taxon>Pucciniales</taxon>
        <taxon>Pucciniaceae</taxon>
        <taxon>Puccinia</taxon>
    </lineage>
</organism>
<evidence type="ECO:0000313" key="3">
    <source>
        <dbReference type="Proteomes" id="UP000325313"/>
    </source>
</evidence>
<dbReference type="PANTHER" id="PTHR33096:SF1">
    <property type="entry name" value="CXC1-LIKE CYSTEINE CLUSTER ASSOCIATED WITH KDZ TRANSPOSASES DOMAIN-CONTAINING PROTEIN"/>
    <property type="match status" value="1"/>
</dbReference>
<protein>
    <submittedName>
        <fullName evidence="2">Uncharacterized protein</fullName>
    </submittedName>
</protein>
<gene>
    <name evidence="2" type="ORF">PGTUg99_026713</name>
</gene>
<dbReference type="InterPro" id="IPR040521">
    <property type="entry name" value="KDZ"/>
</dbReference>
<dbReference type="Pfam" id="PF18758">
    <property type="entry name" value="KDZ"/>
    <property type="match status" value="1"/>
</dbReference>
<name>A0A5B0RU09_PUCGR</name>
<dbReference type="AlphaFoldDB" id="A0A5B0RU09"/>
<dbReference type="PANTHER" id="PTHR33096">
    <property type="entry name" value="CXC2 DOMAIN-CONTAINING PROTEIN"/>
    <property type="match status" value="1"/>
</dbReference>
<dbReference type="EMBL" id="VDEP01000139">
    <property type="protein sequence ID" value="KAA1128848.1"/>
    <property type="molecule type" value="Genomic_DNA"/>
</dbReference>
<sequence length="526" mass="61275">MSQDRARLSFGTSVFHAYVHNWACQIDYNPRFNVGWGMSDGEGLERMWSYLSPLVSPLRYATRNHRLAALAHRLKYHNQRGIKQLPFWLRRKFRLAVKRRLETKAILANLLILPNPYSRSGRNYTQSYFKKQWKLQREFKAQQNEVNDQERKDLVALYKNQATLEVMRRRLSSPDVYLETEQDTNRLMDKILKISDEIAMECVRLQTDLPTTDEEEQKLRLLLWDSKSELYVQAVHLHAEQHPIKDAKRRGSRLGTELKEKIFKARQSRRPAINKLLVEFNQKYEEYKNKFPSQELCVVEPFPLTYDNFSAMPLDHPFWNDGLYYHSQAPWAINADVRTGINCVLILSRIQEEFELIAQELARAVGWAITTYDDISNCITHMVAGLDDLENETVRNNTGNTSTELVDLVSSLPLAKLSTKQKLQVMKKEMQKQLLQHSIVVEGWSRDVTWLWSRCQPLNNQPKISRWHDLKRQIHRDSLNGLSSFGTVDDALEDEILGVDFDDGEDLSDGSTAENGDDLEDDIMET</sequence>
<feature type="compositionally biased region" description="Acidic residues" evidence="1">
    <location>
        <begin position="515"/>
        <end position="526"/>
    </location>
</feature>
<reference evidence="2 3" key="1">
    <citation type="submission" date="2019-05" db="EMBL/GenBank/DDBJ databases">
        <title>Emergence of the Ug99 lineage of the wheat stem rust pathogen through somatic hybridization.</title>
        <authorList>
            <person name="Li F."/>
            <person name="Upadhyaya N.M."/>
            <person name="Sperschneider J."/>
            <person name="Matny O."/>
            <person name="Nguyen-Phuc H."/>
            <person name="Mago R."/>
            <person name="Raley C."/>
            <person name="Miller M.E."/>
            <person name="Silverstein K.A.T."/>
            <person name="Henningsen E."/>
            <person name="Hirsch C.D."/>
            <person name="Visser B."/>
            <person name="Pretorius Z.A."/>
            <person name="Steffenson B.J."/>
            <person name="Schwessinger B."/>
            <person name="Dodds P.N."/>
            <person name="Figueroa M."/>
        </authorList>
    </citation>
    <scope>NUCLEOTIDE SEQUENCE [LARGE SCALE GENOMIC DNA]</scope>
    <source>
        <strain evidence="2 3">Ug99</strain>
    </source>
</reference>
<dbReference type="Proteomes" id="UP000325313">
    <property type="component" value="Unassembled WGS sequence"/>
</dbReference>
<evidence type="ECO:0000256" key="1">
    <source>
        <dbReference type="SAM" id="MobiDB-lite"/>
    </source>
</evidence>
<evidence type="ECO:0000313" key="2">
    <source>
        <dbReference type="EMBL" id="KAA1128848.1"/>
    </source>
</evidence>